<dbReference type="EMBL" id="CP158165">
    <property type="protein sequence ID" value="XBV22152.1"/>
    <property type="molecule type" value="Genomic_DNA"/>
</dbReference>
<dbReference type="InterPro" id="IPR014145">
    <property type="entry name" value="LigD_pol_dom"/>
</dbReference>
<sequence>MSAGQRVRVGRRTVEVSRLDKVLFPEAGITKGELIDYYRSVAQLMVPHLRGRPLALERFPDGLGGDKVFQQHMPDYFPEWIDAASVPKVSGRDRVRHAVVNSAAALVYLANQACITPHAWLARADRPQHPDQLIFDLDPPDGFAAARHAALAVRDLLTELGLRPFVKTTGSKGLHVHVRLDRKAAFDEVREFATDVARVLVARYPDRYTTEQRKNQRGGRLYLDVMRNAYAQTAVAPYSVRARDTATVATPLAWTELEDDRLTPGQFTLRTLPERIEQHGDAWQDTSHRPKSLTPARKRLTRLTL</sequence>
<protein>
    <submittedName>
        <fullName evidence="2">Non-homologous end-joining DNA ligase</fullName>
        <ecNumber evidence="2">6.5.1.1</ecNumber>
    </submittedName>
</protein>
<accession>A0AAU7T5N6</accession>
<organism evidence="2">
    <name type="scientific">Kribbella sp. HUAS MG21</name>
    <dbReference type="NCBI Taxonomy" id="3160966"/>
    <lineage>
        <taxon>Bacteria</taxon>
        <taxon>Bacillati</taxon>
        <taxon>Actinomycetota</taxon>
        <taxon>Actinomycetes</taxon>
        <taxon>Propionibacteriales</taxon>
        <taxon>Kribbellaceae</taxon>
        <taxon>Kribbella</taxon>
    </lineage>
</organism>
<dbReference type="SUPFAM" id="SSF56747">
    <property type="entry name" value="Prim-pol domain"/>
    <property type="match status" value="1"/>
</dbReference>
<dbReference type="EC" id="6.5.1.1" evidence="2"/>
<feature type="domain" description="DNA ligase D polymerase" evidence="1">
    <location>
        <begin position="30"/>
        <end position="283"/>
    </location>
</feature>
<evidence type="ECO:0000313" key="2">
    <source>
        <dbReference type="EMBL" id="XBV22152.1"/>
    </source>
</evidence>
<dbReference type="InterPro" id="IPR052171">
    <property type="entry name" value="NHEJ_LigD"/>
</dbReference>
<name>A0AAU7T5N6_9ACTN</name>
<dbReference type="Gene3D" id="3.90.920.10">
    <property type="entry name" value="DNA primase, PRIM domain"/>
    <property type="match status" value="1"/>
</dbReference>
<keyword evidence="2" id="KW-0436">Ligase</keyword>
<evidence type="ECO:0000259" key="1">
    <source>
        <dbReference type="Pfam" id="PF21686"/>
    </source>
</evidence>
<reference evidence="2" key="1">
    <citation type="submission" date="2024-06" db="EMBL/GenBank/DDBJ databases">
        <title>Kribbella sp. strain HUAS MG21 genome sequences.</title>
        <authorList>
            <person name="Mo P."/>
        </authorList>
    </citation>
    <scope>NUCLEOTIDE SEQUENCE</scope>
    <source>
        <strain evidence="2">HUAS MG21</strain>
    </source>
</reference>
<dbReference type="PANTHER" id="PTHR42705">
    <property type="entry name" value="BIFUNCTIONAL NON-HOMOLOGOUS END JOINING PROTEIN LIGD"/>
    <property type="match status" value="1"/>
</dbReference>
<dbReference type="AlphaFoldDB" id="A0AAU7T5N6"/>
<proteinExistence type="predicted"/>
<dbReference type="RefSeq" id="WP_350274998.1">
    <property type="nucleotide sequence ID" value="NZ_CP158165.1"/>
</dbReference>
<dbReference type="NCBIfam" id="TIGR02778">
    <property type="entry name" value="ligD_pol"/>
    <property type="match status" value="1"/>
</dbReference>
<dbReference type="Pfam" id="PF21686">
    <property type="entry name" value="LigD_Prim-Pol"/>
    <property type="match status" value="1"/>
</dbReference>
<dbReference type="GO" id="GO:0003910">
    <property type="term" value="F:DNA ligase (ATP) activity"/>
    <property type="evidence" value="ECO:0007669"/>
    <property type="project" value="UniProtKB-EC"/>
</dbReference>
<gene>
    <name evidence="2" type="primary">ligD</name>
    <name evidence="2" type="ORF">ABN611_26750</name>
</gene>
<dbReference type="PANTHER" id="PTHR42705:SF2">
    <property type="entry name" value="BIFUNCTIONAL NON-HOMOLOGOUS END JOINING PROTEIN LIGD"/>
    <property type="match status" value="1"/>
</dbReference>
<dbReference type="CDD" id="cd04861">
    <property type="entry name" value="LigD_Pol_like"/>
    <property type="match status" value="1"/>
</dbReference>